<evidence type="ECO:0000256" key="1">
    <source>
        <dbReference type="SAM" id="Phobius"/>
    </source>
</evidence>
<keyword evidence="2" id="KW-1185">Reference proteome</keyword>
<keyword evidence="1" id="KW-1133">Transmembrane helix</keyword>
<organism evidence="2 3">
    <name type="scientific">Macrostomum lignano</name>
    <dbReference type="NCBI Taxonomy" id="282301"/>
    <lineage>
        <taxon>Eukaryota</taxon>
        <taxon>Metazoa</taxon>
        <taxon>Spiralia</taxon>
        <taxon>Lophotrochozoa</taxon>
        <taxon>Platyhelminthes</taxon>
        <taxon>Rhabditophora</taxon>
        <taxon>Macrostomorpha</taxon>
        <taxon>Macrostomida</taxon>
        <taxon>Macrostomidae</taxon>
        <taxon>Macrostomum</taxon>
    </lineage>
</organism>
<dbReference type="AlphaFoldDB" id="A0A1I8JRI6"/>
<proteinExistence type="predicted"/>
<keyword evidence="1" id="KW-0472">Membrane</keyword>
<name>A0A1I8JRI6_9PLAT</name>
<protein>
    <submittedName>
        <fullName evidence="3">Uncharacterized protein</fullName>
    </submittedName>
</protein>
<evidence type="ECO:0000313" key="2">
    <source>
        <dbReference type="Proteomes" id="UP000095280"/>
    </source>
</evidence>
<keyword evidence="1" id="KW-0812">Transmembrane</keyword>
<feature type="transmembrane region" description="Helical" evidence="1">
    <location>
        <begin position="63"/>
        <end position="83"/>
    </location>
</feature>
<evidence type="ECO:0000313" key="3">
    <source>
        <dbReference type="WBParaSite" id="snap_masked-unitig_43351-processed-gene-0.1-mRNA-1"/>
    </source>
</evidence>
<reference evidence="3" key="1">
    <citation type="submission" date="2016-11" db="UniProtKB">
        <authorList>
            <consortium name="WormBaseParasite"/>
        </authorList>
    </citation>
    <scope>IDENTIFICATION</scope>
</reference>
<sequence length="244" mass="26369">MLSVLLIYNPMTDSSTEEFSSVPTTSGTVLPVEDRANSTIATTTAANGLALVNRSVSEWGRSVLSALFVLEILLLILGVVVLIRLRYFVSCTGPYSPIRVYDSGGGRELVSDSVWCCSQSGACSIVPAVAGVKTRRLSTATTAASQQRRSVLDATKRRKTGSSRRRNLKHRQSLLQYEQIWDRRFRRMFCCLSNSEAGGAGSTEGAFCEVARLFSDFFQDLDVVATIGCGGWISAASAMPEAAC</sequence>
<dbReference type="WBParaSite" id="snap_masked-unitig_43351-processed-gene-0.1-mRNA-1">
    <property type="protein sequence ID" value="snap_masked-unitig_43351-processed-gene-0.1-mRNA-1"/>
    <property type="gene ID" value="snap_masked-unitig_43351-processed-gene-0.1"/>
</dbReference>
<dbReference type="Proteomes" id="UP000095280">
    <property type="component" value="Unplaced"/>
</dbReference>
<accession>A0A1I8JRI6</accession>